<gene>
    <name evidence="1" type="ORF">E2C01_008164</name>
</gene>
<proteinExistence type="predicted"/>
<comment type="caution">
    <text evidence="1">The sequence shown here is derived from an EMBL/GenBank/DDBJ whole genome shotgun (WGS) entry which is preliminary data.</text>
</comment>
<evidence type="ECO:0000313" key="1">
    <source>
        <dbReference type="EMBL" id="MPC15374.1"/>
    </source>
</evidence>
<name>A0A5B7D371_PORTR</name>
<dbReference type="EMBL" id="VSRR010000422">
    <property type="protein sequence ID" value="MPC15374.1"/>
    <property type="molecule type" value="Genomic_DNA"/>
</dbReference>
<organism evidence="1 2">
    <name type="scientific">Portunus trituberculatus</name>
    <name type="common">Swimming crab</name>
    <name type="synonym">Neptunus trituberculatus</name>
    <dbReference type="NCBI Taxonomy" id="210409"/>
    <lineage>
        <taxon>Eukaryota</taxon>
        <taxon>Metazoa</taxon>
        <taxon>Ecdysozoa</taxon>
        <taxon>Arthropoda</taxon>
        <taxon>Crustacea</taxon>
        <taxon>Multicrustacea</taxon>
        <taxon>Malacostraca</taxon>
        <taxon>Eumalacostraca</taxon>
        <taxon>Eucarida</taxon>
        <taxon>Decapoda</taxon>
        <taxon>Pleocyemata</taxon>
        <taxon>Brachyura</taxon>
        <taxon>Eubrachyura</taxon>
        <taxon>Portunoidea</taxon>
        <taxon>Portunidae</taxon>
        <taxon>Portuninae</taxon>
        <taxon>Portunus</taxon>
    </lineage>
</organism>
<accession>A0A5B7D371</accession>
<protein>
    <submittedName>
        <fullName evidence="1">Uncharacterized protein</fullName>
    </submittedName>
</protein>
<dbReference type="Proteomes" id="UP000324222">
    <property type="component" value="Unassembled WGS sequence"/>
</dbReference>
<keyword evidence="2" id="KW-1185">Reference proteome</keyword>
<evidence type="ECO:0000313" key="2">
    <source>
        <dbReference type="Proteomes" id="UP000324222"/>
    </source>
</evidence>
<reference evidence="1 2" key="1">
    <citation type="submission" date="2019-05" db="EMBL/GenBank/DDBJ databases">
        <title>Another draft genome of Portunus trituberculatus and its Hox gene families provides insights of decapod evolution.</title>
        <authorList>
            <person name="Jeong J.-H."/>
            <person name="Song I."/>
            <person name="Kim S."/>
            <person name="Choi T."/>
            <person name="Kim D."/>
            <person name="Ryu S."/>
            <person name="Kim W."/>
        </authorList>
    </citation>
    <scope>NUCLEOTIDE SEQUENCE [LARGE SCALE GENOMIC DNA]</scope>
    <source>
        <tissue evidence="1">Muscle</tissue>
    </source>
</reference>
<dbReference type="AlphaFoldDB" id="A0A5B7D371"/>
<sequence>MFPCSFCLLFSDFNQLQKFMLGNKIVKIVVINLLASTDLSLCQ</sequence>